<dbReference type="Gene3D" id="3.30.565.10">
    <property type="entry name" value="Histidine kinase-like ATPase, C-terminal domain"/>
    <property type="match status" value="1"/>
</dbReference>
<keyword evidence="8" id="KW-0902">Two-component regulatory system</keyword>
<dbReference type="CDD" id="cd00130">
    <property type="entry name" value="PAS"/>
    <property type="match status" value="1"/>
</dbReference>
<evidence type="ECO:0000259" key="10">
    <source>
        <dbReference type="PROSITE" id="PS50109"/>
    </source>
</evidence>
<dbReference type="Pfam" id="PF07730">
    <property type="entry name" value="HisKA_3"/>
    <property type="match status" value="1"/>
</dbReference>
<dbReference type="SMART" id="SM00091">
    <property type="entry name" value="PAS"/>
    <property type="match status" value="1"/>
</dbReference>
<evidence type="ECO:0000259" key="11">
    <source>
        <dbReference type="PROSITE" id="PS50112"/>
    </source>
</evidence>
<evidence type="ECO:0000256" key="3">
    <source>
        <dbReference type="ARBA" id="ARBA00022553"/>
    </source>
</evidence>
<keyword evidence="9" id="KW-1133">Transmembrane helix</keyword>
<feature type="transmembrane region" description="Helical" evidence="9">
    <location>
        <begin position="44"/>
        <end position="65"/>
    </location>
</feature>
<dbReference type="PROSITE" id="PS50109">
    <property type="entry name" value="HIS_KIN"/>
    <property type="match status" value="1"/>
</dbReference>
<dbReference type="GO" id="GO:0005524">
    <property type="term" value="F:ATP binding"/>
    <property type="evidence" value="ECO:0007669"/>
    <property type="project" value="UniProtKB-KW"/>
</dbReference>
<dbReference type="SMART" id="SM00387">
    <property type="entry name" value="HATPase_c"/>
    <property type="match status" value="1"/>
</dbReference>
<protein>
    <recommendedName>
        <fullName evidence="2">histidine kinase</fullName>
        <ecNumber evidence="2">2.7.13.3</ecNumber>
    </recommendedName>
</protein>
<dbReference type="SUPFAM" id="SSF55785">
    <property type="entry name" value="PYP-like sensor domain (PAS domain)"/>
    <property type="match status" value="1"/>
</dbReference>
<dbReference type="InterPro" id="IPR050482">
    <property type="entry name" value="Sensor_HK_TwoCompSys"/>
</dbReference>
<keyword evidence="13" id="KW-1185">Reference proteome</keyword>
<dbReference type="InterPro" id="IPR013767">
    <property type="entry name" value="PAS_fold"/>
</dbReference>
<evidence type="ECO:0000313" key="13">
    <source>
        <dbReference type="Proteomes" id="UP000515847"/>
    </source>
</evidence>
<dbReference type="PROSITE" id="PS50112">
    <property type="entry name" value="PAS"/>
    <property type="match status" value="1"/>
</dbReference>
<evidence type="ECO:0000256" key="6">
    <source>
        <dbReference type="ARBA" id="ARBA00022777"/>
    </source>
</evidence>
<sequence>MYRHLRWLTIVVPVVGAAIFEILRFTVVPVLFPGLSSDGWGGSAILLLFVLAGGAIFSQGVFKIIDNQHHEIIRERQKLQSAFTYTSDGIIMIDRNLKILSINPAAEKITGWKADETIGKLTCSVINKCKFETEATKKYCSEACLNPECGHSQCWGRLVFEKQCSIPYVEMCISDREGCSKPVAVSYSYIPGDGYNEPQVEIILRDITERKKLEKAMHDMAVLEERYRLAREMHDGLAQTLCFLNLKCKTIENKLSKTGELLSEISEVKSVIQEALEEVRFNIFDLKANPQLQQSFSLWLKDYGCKFADNFRIPVEVIINVKDEWELPTAVKIHVTRIVQEALTNVRKHAQATKVRIELTEKSGEMVLVISDNGIGFVKEKVEKIGKKHFGLSIMEERAGLIGGSLTILPNEPAGTTICLTIPRTGKRTENVS</sequence>
<keyword evidence="7" id="KW-0067">ATP-binding</keyword>
<dbReference type="InterPro" id="IPR005467">
    <property type="entry name" value="His_kinase_dom"/>
</dbReference>
<dbReference type="PANTHER" id="PTHR24421:SF10">
    <property type="entry name" value="NITRATE_NITRITE SENSOR PROTEIN NARQ"/>
    <property type="match status" value="1"/>
</dbReference>
<dbReference type="Pfam" id="PF00989">
    <property type="entry name" value="PAS"/>
    <property type="match status" value="1"/>
</dbReference>
<feature type="transmembrane region" description="Helical" evidence="9">
    <location>
        <begin position="7"/>
        <end position="32"/>
    </location>
</feature>
<dbReference type="Gene3D" id="3.30.450.20">
    <property type="entry name" value="PAS domain"/>
    <property type="match status" value="1"/>
</dbReference>
<dbReference type="InterPro" id="IPR011712">
    <property type="entry name" value="Sig_transdc_His_kin_sub3_dim/P"/>
</dbReference>
<keyword evidence="3" id="KW-0597">Phosphoprotein</keyword>
<evidence type="ECO:0000256" key="8">
    <source>
        <dbReference type="ARBA" id="ARBA00023012"/>
    </source>
</evidence>
<organism evidence="12 13">
    <name type="scientific">Thermanaerosceptrum fracticalcis</name>
    <dbReference type="NCBI Taxonomy" id="1712410"/>
    <lineage>
        <taxon>Bacteria</taxon>
        <taxon>Bacillati</taxon>
        <taxon>Bacillota</taxon>
        <taxon>Clostridia</taxon>
        <taxon>Eubacteriales</taxon>
        <taxon>Peptococcaceae</taxon>
        <taxon>Thermanaerosceptrum</taxon>
    </lineage>
</organism>
<dbReference type="GO" id="GO:0016020">
    <property type="term" value="C:membrane"/>
    <property type="evidence" value="ECO:0007669"/>
    <property type="project" value="InterPro"/>
</dbReference>
<keyword evidence="9" id="KW-0812">Transmembrane</keyword>
<dbReference type="InterPro" id="IPR035965">
    <property type="entry name" value="PAS-like_dom_sf"/>
</dbReference>
<evidence type="ECO:0000256" key="5">
    <source>
        <dbReference type="ARBA" id="ARBA00022741"/>
    </source>
</evidence>
<comment type="catalytic activity">
    <reaction evidence="1">
        <text>ATP + protein L-histidine = ADP + protein N-phospho-L-histidine.</text>
        <dbReference type="EC" id="2.7.13.3"/>
    </reaction>
</comment>
<dbReference type="Pfam" id="PF02518">
    <property type="entry name" value="HATPase_c"/>
    <property type="match status" value="1"/>
</dbReference>
<accession>A0A7G6E1U1</accession>
<keyword evidence="4" id="KW-0808">Transferase</keyword>
<dbReference type="PANTHER" id="PTHR24421">
    <property type="entry name" value="NITRATE/NITRITE SENSOR PROTEIN NARX-RELATED"/>
    <property type="match status" value="1"/>
</dbReference>
<reference evidence="12 13" key="1">
    <citation type="journal article" date="2019" name="Front. Microbiol.">
        <title>Thermoanaerosceptrum fracticalcis gen. nov. sp. nov., a Novel Fumarate-Fermenting Microorganism From a Deep Fractured Carbonate Aquifer of the US Great Basin.</title>
        <authorList>
            <person name="Hamilton-Brehm S.D."/>
            <person name="Stewart L.E."/>
            <person name="Zavarin M."/>
            <person name="Caldwell M."/>
            <person name="Lawson P.A."/>
            <person name="Onstott T.C."/>
            <person name="Grzymski J."/>
            <person name="Neveux I."/>
            <person name="Lollar B.S."/>
            <person name="Russell C.E."/>
            <person name="Moser D.P."/>
        </authorList>
    </citation>
    <scope>NUCLEOTIDE SEQUENCE [LARGE SCALE GENOMIC DNA]</scope>
    <source>
        <strain evidence="12 13">DRI-13</strain>
    </source>
</reference>
<dbReference type="KEGG" id="tfr:BR63_06765"/>
<dbReference type="EC" id="2.7.13.3" evidence="2"/>
<dbReference type="GO" id="GO:0000155">
    <property type="term" value="F:phosphorelay sensor kinase activity"/>
    <property type="evidence" value="ECO:0007669"/>
    <property type="project" value="InterPro"/>
</dbReference>
<dbReference type="GO" id="GO:0006355">
    <property type="term" value="P:regulation of DNA-templated transcription"/>
    <property type="evidence" value="ECO:0007669"/>
    <property type="project" value="InterPro"/>
</dbReference>
<dbReference type="Proteomes" id="UP000515847">
    <property type="component" value="Chromosome"/>
</dbReference>
<name>A0A7G6E1U1_THEFR</name>
<proteinExistence type="predicted"/>
<dbReference type="RefSeq" id="WP_034424415.1">
    <property type="nucleotide sequence ID" value="NZ_CP045798.1"/>
</dbReference>
<dbReference type="Gene3D" id="1.20.5.1930">
    <property type="match status" value="1"/>
</dbReference>
<dbReference type="OrthoDB" id="199946at2"/>
<evidence type="ECO:0000256" key="2">
    <source>
        <dbReference type="ARBA" id="ARBA00012438"/>
    </source>
</evidence>
<keyword evidence="9" id="KW-0472">Membrane</keyword>
<dbReference type="CDD" id="cd16917">
    <property type="entry name" value="HATPase_UhpB-NarQ-NarX-like"/>
    <property type="match status" value="1"/>
</dbReference>
<evidence type="ECO:0000256" key="4">
    <source>
        <dbReference type="ARBA" id="ARBA00022679"/>
    </source>
</evidence>
<keyword evidence="5" id="KW-0547">Nucleotide-binding</keyword>
<dbReference type="AlphaFoldDB" id="A0A7G6E1U1"/>
<dbReference type="NCBIfam" id="TIGR00229">
    <property type="entry name" value="sensory_box"/>
    <property type="match status" value="1"/>
</dbReference>
<dbReference type="SUPFAM" id="SSF55874">
    <property type="entry name" value="ATPase domain of HSP90 chaperone/DNA topoisomerase II/histidine kinase"/>
    <property type="match status" value="1"/>
</dbReference>
<dbReference type="EMBL" id="CP045798">
    <property type="protein sequence ID" value="QNB46045.1"/>
    <property type="molecule type" value="Genomic_DNA"/>
</dbReference>
<evidence type="ECO:0000256" key="7">
    <source>
        <dbReference type="ARBA" id="ARBA00022840"/>
    </source>
</evidence>
<evidence type="ECO:0000313" key="12">
    <source>
        <dbReference type="EMBL" id="QNB46045.1"/>
    </source>
</evidence>
<evidence type="ECO:0000256" key="9">
    <source>
        <dbReference type="SAM" id="Phobius"/>
    </source>
</evidence>
<keyword evidence="6" id="KW-0418">Kinase</keyword>
<dbReference type="InterPro" id="IPR000014">
    <property type="entry name" value="PAS"/>
</dbReference>
<feature type="domain" description="Histidine kinase" evidence="10">
    <location>
        <begin position="335"/>
        <end position="426"/>
    </location>
</feature>
<dbReference type="GO" id="GO:0046983">
    <property type="term" value="F:protein dimerization activity"/>
    <property type="evidence" value="ECO:0007669"/>
    <property type="project" value="InterPro"/>
</dbReference>
<dbReference type="InterPro" id="IPR003594">
    <property type="entry name" value="HATPase_dom"/>
</dbReference>
<gene>
    <name evidence="12" type="ORF">BR63_06765</name>
</gene>
<dbReference type="InterPro" id="IPR036890">
    <property type="entry name" value="HATPase_C_sf"/>
</dbReference>
<feature type="domain" description="PAS" evidence="11">
    <location>
        <begin position="75"/>
        <end position="120"/>
    </location>
</feature>
<evidence type="ECO:0000256" key="1">
    <source>
        <dbReference type="ARBA" id="ARBA00000085"/>
    </source>
</evidence>